<dbReference type="GO" id="GO:0008285">
    <property type="term" value="P:negative regulation of cell population proliferation"/>
    <property type="evidence" value="ECO:0007669"/>
    <property type="project" value="InterPro"/>
</dbReference>
<name>A0AAV2P999_9HYME</name>
<reference evidence="1" key="1">
    <citation type="submission" date="2024-04" db="EMBL/GenBank/DDBJ databases">
        <authorList>
            <consortium name="Molecular Ecology Group"/>
        </authorList>
    </citation>
    <scope>NUCLEOTIDE SEQUENCE</scope>
</reference>
<evidence type="ECO:0000313" key="2">
    <source>
        <dbReference type="Proteomes" id="UP001497644"/>
    </source>
</evidence>
<sequence length="315" mass="36179">MTKFRARKIESIATSVNHPQRNIPKTELPKTILIAVPNSVEFHNYESNKLYRKVVILQNVSTSLARFQLAARPTHSRFTVMIEYKGQTSGISPGMHVKLIIFFRCDILDEPEEMLTINVQQGRSVIIKLRGHRDSPILRMTTIPYFQYPRKELQVKATIKDRKWFVEIPVTQTNSCEKSLDTSSNNTSNISEESILYCKKLKSFDCGKCLVDQQVILSLMVKNIGGEGRFFIMSEIDWCSMHVEDVTNDNMLILPCFAMWPAYFTLKSQEHIYLYIYFFPEAHGMHEETLYAICDNCSVITTELIGDGVANNSKV</sequence>
<accession>A0AAV2P999</accession>
<dbReference type="InterPro" id="IPR033304">
    <property type="entry name" value="DLEC1"/>
</dbReference>
<protein>
    <submittedName>
        <fullName evidence="1">Uncharacterized protein</fullName>
    </submittedName>
</protein>
<keyword evidence="2" id="KW-1185">Reference proteome</keyword>
<dbReference type="GO" id="GO:0015631">
    <property type="term" value="F:tubulin binding"/>
    <property type="evidence" value="ECO:0007669"/>
    <property type="project" value="TreeGrafter"/>
</dbReference>
<dbReference type="AlphaFoldDB" id="A0AAV2P999"/>
<proteinExistence type="predicted"/>
<dbReference type="Gene3D" id="2.60.40.10">
    <property type="entry name" value="Immunoglobulins"/>
    <property type="match status" value="2"/>
</dbReference>
<dbReference type="PANTHER" id="PTHR46348">
    <property type="entry name" value="DELETED IN LUNG AND ESOPHAGEAL CANCER PROTEIN 1"/>
    <property type="match status" value="1"/>
</dbReference>
<dbReference type="PANTHER" id="PTHR46348:SF1">
    <property type="entry name" value="DELETED IN LUNG AND ESOPHAGEAL CANCER PROTEIN 1"/>
    <property type="match status" value="1"/>
</dbReference>
<dbReference type="InterPro" id="IPR013783">
    <property type="entry name" value="Ig-like_fold"/>
</dbReference>
<gene>
    <name evidence="1" type="ORF">LPLAT_LOCUS12947</name>
</gene>
<organism evidence="1 2">
    <name type="scientific">Lasius platythorax</name>
    <dbReference type="NCBI Taxonomy" id="488582"/>
    <lineage>
        <taxon>Eukaryota</taxon>
        <taxon>Metazoa</taxon>
        <taxon>Ecdysozoa</taxon>
        <taxon>Arthropoda</taxon>
        <taxon>Hexapoda</taxon>
        <taxon>Insecta</taxon>
        <taxon>Pterygota</taxon>
        <taxon>Neoptera</taxon>
        <taxon>Endopterygota</taxon>
        <taxon>Hymenoptera</taxon>
        <taxon>Apocrita</taxon>
        <taxon>Aculeata</taxon>
        <taxon>Formicoidea</taxon>
        <taxon>Formicidae</taxon>
        <taxon>Formicinae</taxon>
        <taxon>Lasius</taxon>
        <taxon>Lasius</taxon>
    </lineage>
</organism>
<dbReference type="EMBL" id="OZ034831">
    <property type="protein sequence ID" value="CAL1687720.1"/>
    <property type="molecule type" value="Genomic_DNA"/>
</dbReference>
<dbReference type="Proteomes" id="UP001497644">
    <property type="component" value="Chromosome 8"/>
</dbReference>
<dbReference type="GO" id="GO:0005737">
    <property type="term" value="C:cytoplasm"/>
    <property type="evidence" value="ECO:0007669"/>
    <property type="project" value="TreeGrafter"/>
</dbReference>
<evidence type="ECO:0000313" key="1">
    <source>
        <dbReference type="EMBL" id="CAL1687720.1"/>
    </source>
</evidence>
<dbReference type="GO" id="GO:0005929">
    <property type="term" value="C:cilium"/>
    <property type="evidence" value="ECO:0007669"/>
    <property type="project" value="TreeGrafter"/>
</dbReference>
<dbReference type="Pfam" id="PF24771">
    <property type="entry name" value="Ig_CFAP74_1st"/>
    <property type="match status" value="1"/>
</dbReference>